<accession>A0ABX3A509</accession>
<feature type="domain" description="ABC transporter" evidence="3">
    <location>
        <begin position="2"/>
        <end position="230"/>
    </location>
</feature>
<dbReference type="SUPFAM" id="SSF52540">
    <property type="entry name" value="P-loop containing nucleoside triphosphate hydrolases"/>
    <property type="match status" value="1"/>
</dbReference>
<dbReference type="PROSITE" id="PS50893">
    <property type="entry name" value="ABC_TRANSPORTER_2"/>
    <property type="match status" value="1"/>
</dbReference>
<sequence>MIEFINVSKHYKGQAAPAIDTLNLTIAQGDFFGLLGPNGSGKTTLFSMLAGLLKPSKGQIRINQCPATQQKKVIGFVPQHIALYPHLTVKENIQYFASLYGLTGKTLTSQVNQVIQFTKLEKYTDLSLSKCSGGIQRRANIAAGIVHQPQLLLLDEPTAHIDPYSRNIIFDALLSLHQQGTTLIYTSHYLEEVAKLCNPIAILDTGKVLAHGSCQEVIKQSHADNLGDAFLELTGKQQSC</sequence>
<gene>
    <name evidence="4" type="ORF">BGC07_07245</name>
</gene>
<dbReference type="InterPro" id="IPR003593">
    <property type="entry name" value="AAA+_ATPase"/>
</dbReference>
<reference evidence="4 5" key="1">
    <citation type="submission" date="2016-08" db="EMBL/GenBank/DDBJ databases">
        <title>Draft genome sequence of Candidatus Piscirickettsia litoralis, from seawater.</title>
        <authorList>
            <person name="Wan X."/>
            <person name="Lee A.J."/>
            <person name="Hou S."/>
            <person name="Donachie S.P."/>
        </authorList>
    </citation>
    <scope>NUCLEOTIDE SEQUENCE [LARGE SCALE GENOMIC DNA]</scope>
    <source>
        <strain evidence="4 5">Y2</strain>
    </source>
</reference>
<dbReference type="PANTHER" id="PTHR43038">
    <property type="entry name" value="ATP-BINDING CASSETTE, SUB-FAMILY H, MEMBER 1"/>
    <property type="match status" value="1"/>
</dbReference>
<evidence type="ECO:0000256" key="2">
    <source>
        <dbReference type="ARBA" id="ARBA00022840"/>
    </source>
</evidence>
<dbReference type="InterPro" id="IPR003439">
    <property type="entry name" value="ABC_transporter-like_ATP-bd"/>
</dbReference>
<dbReference type="SMART" id="SM00382">
    <property type="entry name" value="AAA"/>
    <property type="match status" value="1"/>
</dbReference>
<evidence type="ECO:0000313" key="4">
    <source>
        <dbReference type="EMBL" id="ODN42756.1"/>
    </source>
</evidence>
<protein>
    <recommendedName>
        <fullName evidence="3">ABC transporter domain-containing protein</fullName>
    </recommendedName>
</protein>
<keyword evidence="1" id="KW-0547">Nucleotide-binding</keyword>
<dbReference type="Proteomes" id="UP000094329">
    <property type="component" value="Unassembled WGS sequence"/>
</dbReference>
<name>A0ABX3A509_9GAMM</name>
<keyword evidence="5" id="KW-1185">Reference proteome</keyword>
<dbReference type="InterPro" id="IPR027417">
    <property type="entry name" value="P-loop_NTPase"/>
</dbReference>
<proteinExistence type="predicted"/>
<evidence type="ECO:0000256" key="1">
    <source>
        <dbReference type="ARBA" id="ARBA00022741"/>
    </source>
</evidence>
<dbReference type="EMBL" id="MDTU01000001">
    <property type="protein sequence ID" value="ODN42756.1"/>
    <property type="molecule type" value="Genomic_DNA"/>
</dbReference>
<dbReference type="RefSeq" id="WP_069312554.1">
    <property type="nucleotide sequence ID" value="NZ_MDTU01000001.1"/>
</dbReference>
<evidence type="ECO:0000313" key="5">
    <source>
        <dbReference type="Proteomes" id="UP000094329"/>
    </source>
</evidence>
<dbReference type="Gene3D" id="3.40.50.300">
    <property type="entry name" value="P-loop containing nucleotide triphosphate hydrolases"/>
    <property type="match status" value="1"/>
</dbReference>
<dbReference type="Pfam" id="PF00005">
    <property type="entry name" value="ABC_tran"/>
    <property type="match status" value="1"/>
</dbReference>
<comment type="caution">
    <text evidence="4">The sequence shown here is derived from an EMBL/GenBank/DDBJ whole genome shotgun (WGS) entry which is preliminary data.</text>
</comment>
<organism evidence="4 5">
    <name type="scientific">Piscirickettsia litoralis</name>
    <dbReference type="NCBI Taxonomy" id="1891921"/>
    <lineage>
        <taxon>Bacteria</taxon>
        <taxon>Pseudomonadati</taxon>
        <taxon>Pseudomonadota</taxon>
        <taxon>Gammaproteobacteria</taxon>
        <taxon>Thiotrichales</taxon>
        <taxon>Piscirickettsiaceae</taxon>
        <taxon>Piscirickettsia</taxon>
    </lineage>
</organism>
<dbReference type="PANTHER" id="PTHR43038:SF3">
    <property type="entry name" value="ABC TRANSPORTER G FAMILY MEMBER 20 ISOFORM X1"/>
    <property type="match status" value="1"/>
</dbReference>
<keyword evidence="2" id="KW-0067">ATP-binding</keyword>
<evidence type="ECO:0000259" key="3">
    <source>
        <dbReference type="PROSITE" id="PS50893"/>
    </source>
</evidence>